<evidence type="ECO:0000313" key="18">
    <source>
        <dbReference type="RefSeq" id="XP_008791756.2"/>
    </source>
</evidence>
<sequence>MGSSNRLQAAFKPPKRELAPYLPPGSNPNPNRNLAGSSTAAGAAMAEGGVTAVVVEGAEEDEVLRDAGALSREDVLRRRLRRVRQLERLYRRKYWALMDELRVRHRDYYWVFGLSPVEEEGRGRGSDDGGMGLGLGFRKGKSNNNGGVEEKRCAFSGCKTKPMPLTSYCHSHILSDSKQTLYKPCSYVIRSSPQHGQVVCGKPILRATMPSLCHVHYQKIQRNISQALKRAGLHTPCSSRPAPKFNVLIAECVRQIQARRETLDATTDNIVQEANEKVDTKESHKL</sequence>
<dbReference type="RefSeq" id="XP_008791756.2">
    <property type="nucleotide sequence ID" value="XM_008793534.4"/>
</dbReference>
<dbReference type="PANTHER" id="PTHR13453">
    <property type="entry name" value="KAT8 REGULATORY NSL COMPLEX SUBUNIT 2"/>
    <property type="match status" value="1"/>
</dbReference>
<evidence type="ECO:0000256" key="7">
    <source>
        <dbReference type="ARBA" id="ARBA00022853"/>
    </source>
</evidence>
<organism evidence="16 17">
    <name type="scientific">Phoenix dactylifera</name>
    <name type="common">Date palm</name>
    <dbReference type="NCBI Taxonomy" id="42345"/>
    <lineage>
        <taxon>Eukaryota</taxon>
        <taxon>Viridiplantae</taxon>
        <taxon>Streptophyta</taxon>
        <taxon>Embryophyta</taxon>
        <taxon>Tracheophyta</taxon>
        <taxon>Spermatophyta</taxon>
        <taxon>Magnoliopsida</taxon>
        <taxon>Liliopsida</taxon>
        <taxon>Arecaceae</taxon>
        <taxon>Coryphoideae</taxon>
        <taxon>Phoeniceae</taxon>
        <taxon>Phoenix</taxon>
    </lineage>
</organism>
<keyword evidence="8" id="KW-0496">Mitochondrion</keyword>
<evidence type="ECO:0000256" key="6">
    <source>
        <dbReference type="ARBA" id="ARBA00022843"/>
    </source>
</evidence>
<evidence type="ECO:0000313" key="17">
    <source>
        <dbReference type="RefSeq" id="XP_008791755.2"/>
    </source>
</evidence>
<dbReference type="Pfam" id="PF13891">
    <property type="entry name" value="zf-C3HC3H_KANSL2"/>
    <property type="match status" value="1"/>
</dbReference>
<keyword evidence="6" id="KW-0832">Ubl conjugation</keyword>
<name>A0A8B7C4Q6_PHODC</name>
<evidence type="ECO:0000256" key="10">
    <source>
        <dbReference type="ARBA" id="ARBA00032947"/>
    </source>
</evidence>
<dbReference type="KEGG" id="pda:103708558"/>
<feature type="domain" description="KANL2-like probable zinc-finger" evidence="15">
    <location>
        <begin position="153"/>
        <end position="216"/>
    </location>
</feature>
<evidence type="ECO:0000256" key="14">
    <source>
        <dbReference type="SAM" id="MobiDB-lite"/>
    </source>
</evidence>
<evidence type="ECO:0000256" key="2">
    <source>
        <dbReference type="ARBA" id="ARBA00004173"/>
    </source>
</evidence>
<dbReference type="GO" id="GO:0044545">
    <property type="term" value="C:NSL complex"/>
    <property type="evidence" value="ECO:0007669"/>
    <property type="project" value="TreeGrafter"/>
</dbReference>
<gene>
    <name evidence="17 18" type="primary">LOC103708558</name>
</gene>
<evidence type="ECO:0000256" key="9">
    <source>
        <dbReference type="ARBA" id="ARBA00023242"/>
    </source>
</evidence>
<evidence type="ECO:0000256" key="4">
    <source>
        <dbReference type="ARBA" id="ARBA00022499"/>
    </source>
</evidence>
<proteinExistence type="predicted"/>
<dbReference type="GO" id="GO:0005739">
    <property type="term" value="C:mitochondrion"/>
    <property type="evidence" value="ECO:0007669"/>
    <property type="project" value="UniProtKB-SubCell"/>
</dbReference>
<keyword evidence="16" id="KW-1185">Reference proteome</keyword>
<dbReference type="GeneID" id="103708558"/>
<dbReference type="OrthoDB" id="677315at2759"/>
<evidence type="ECO:0000256" key="8">
    <source>
        <dbReference type="ARBA" id="ARBA00023128"/>
    </source>
</evidence>
<reference evidence="17 18" key="2">
    <citation type="submission" date="2025-04" db="UniProtKB">
        <authorList>
            <consortium name="RefSeq"/>
        </authorList>
    </citation>
    <scope>IDENTIFICATION</scope>
    <source>
        <tissue evidence="17 18">Young leaves</tissue>
    </source>
</reference>
<keyword evidence="7" id="KW-0156">Chromatin regulator</keyword>
<dbReference type="GO" id="GO:0005634">
    <property type="term" value="C:nucleus"/>
    <property type="evidence" value="ECO:0007669"/>
    <property type="project" value="UniProtKB-SubCell"/>
</dbReference>
<dbReference type="GO" id="GO:0006325">
    <property type="term" value="P:chromatin organization"/>
    <property type="evidence" value="ECO:0007669"/>
    <property type="project" value="UniProtKB-KW"/>
</dbReference>
<keyword evidence="4" id="KW-1017">Isopeptide bond</keyword>
<keyword evidence="9" id="KW-0539">Nucleus</keyword>
<dbReference type="RefSeq" id="XP_008791755.2">
    <property type="nucleotide sequence ID" value="XM_008793533.4"/>
</dbReference>
<evidence type="ECO:0000259" key="15">
    <source>
        <dbReference type="Pfam" id="PF13891"/>
    </source>
</evidence>
<reference evidence="16" key="1">
    <citation type="journal article" date="2019" name="Nat. Commun.">
        <title>Genome-wide association mapping of date palm fruit traits.</title>
        <authorList>
            <person name="Hazzouri K.M."/>
            <person name="Gros-Balthazard M."/>
            <person name="Flowers J.M."/>
            <person name="Copetti D."/>
            <person name="Lemansour A."/>
            <person name="Lebrun M."/>
            <person name="Masmoudi K."/>
            <person name="Ferrand S."/>
            <person name="Dhar M.I."/>
            <person name="Fresquez Z.A."/>
            <person name="Rosas U."/>
            <person name="Zhang J."/>
            <person name="Talag J."/>
            <person name="Lee S."/>
            <person name="Kudrna D."/>
            <person name="Powell R.F."/>
            <person name="Leitch I.J."/>
            <person name="Krueger R.R."/>
            <person name="Wing R.A."/>
            <person name="Amiri K.M.A."/>
            <person name="Purugganan M.D."/>
        </authorList>
    </citation>
    <scope>NUCLEOTIDE SEQUENCE [LARGE SCALE GENOMIC DNA]</scope>
    <source>
        <strain evidence="16">cv. Khalas</strain>
    </source>
</reference>
<keyword evidence="5" id="KW-0597">Phosphoprotein</keyword>
<dbReference type="InterPro" id="IPR026316">
    <property type="entry name" value="NSL2"/>
</dbReference>
<evidence type="ECO:0000256" key="3">
    <source>
        <dbReference type="ARBA" id="ARBA00015508"/>
    </source>
</evidence>
<dbReference type="AlphaFoldDB" id="A0A8B7C4Q6"/>
<accession>A0A8B7C4Q6</accession>
<protein>
    <recommendedName>
        <fullName evidence="3">KAT8 regulatory NSL complex subunit 2</fullName>
    </recommendedName>
    <alternativeName>
        <fullName evidence="11">NSL complex protein NSL2</fullName>
    </alternativeName>
    <alternativeName>
        <fullName evidence="10">Non-specific lethal 2 homolog</fullName>
    </alternativeName>
</protein>
<evidence type="ECO:0000313" key="16">
    <source>
        <dbReference type="Proteomes" id="UP000228380"/>
    </source>
</evidence>
<comment type="subcellular location">
    <subcellularLocation>
        <location evidence="2">Mitochondrion</location>
    </subcellularLocation>
    <subcellularLocation>
        <location evidence="1">Nucleus</location>
    </subcellularLocation>
</comment>
<evidence type="ECO:0000256" key="11">
    <source>
        <dbReference type="ARBA" id="ARBA00033378"/>
    </source>
</evidence>
<evidence type="ECO:0000256" key="1">
    <source>
        <dbReference type="ARBA" id="ARBA00004123"/>
    </source>
</evidence>
<evidence type="ECO:0000256" key="12">
    <source>
        <dbReference type="ARBA" id="ARBA00093359"/>
    </source>
</evidence>
<dbReference type="Proteomes" id="UP000228380">
    <property type="component" value="Chromosome 10"/>
</dbReference>
<comment type="function">
    <text evidence="12">Non-catalytic component of the NSL histone acetyltransferase complex, a multiprotein complex that mediates histone H4 acetylation at 'Lys-5'- and 'Lys-8' (H4K5ac and H4K8ac) at transcription start sites and promotes transcription initiation. Required for NSL complex stability and for transcription of intraciliary transport genes in both ciliated and non-ciliated cells by regulating histone H4 acetylation at 'Lys-5'- and 'Lys-12' (H4K5ac and H4K12ac). This is necessary for cilium assembly in ciliated cells and for organization of the microtubule cytoskeleton in non-ciliated cells. Required within the NSL complex to maintain nuclear architecture stability by promoting KAT8-mediated acetylation of lamin LMNA.</text>
</comment>
<comment type="subunit">
    <text evidence="13">Component of the NSL complex at least composed of KAT8/MOF, KANSL1, KANSL2, KANSL3, MCRS1, PHF20, OGT1/OGT, WDR5 and HCFC1.</text>
</comment>
<evidence type="ECO:0000256" key="13">
    <source>
        <dbReference type="ARBA" id="ARBA00093543"/>
    </source>
</evidence>
<dbReference type="InterPro" id="IPR025927">
    <property type="entry name" value="Znf_KANL2-like"/>
</dbReference>
<dbReference type="PANTHER" id="PTHR13453:SF1">
    <property type="entry name" value="KAT8 REGULATORY NSL COMPLEX SUBUNIT 2"/>
    <property type="match status" value="1"/>
</dbReference>
<evidence type="ECO:0000256" key="5">
    <source>
        <dbReference type="ARBA" id="ARBA00022553"/>
    </source>
</evidence>
<feature type="region of interest" description="Disordered" evidence="14">
    <location>
        <begin position="1"/>
        <end position="40"/>
    </location>
</feature>